<name>A0A843UJP2_COLES</name>
<evidence type="ECO:0000313" key="2">
    <source>
        <dbReference type="EMBL" id="MQL83705.1"/>
    </source>
</evidence>
<dbReference type="AlphaFoldDB" id="A0A843UJP2"/>
<protein>
    <submittedName>
        <fullName evidence="2">Uncharacterized protein</fullName>
    </submittedName>
</protein>
<proteinExistence type="predicted"/>
<organism evidence="2 3">
    <name type="scientific">Colocasia esculenta</name>
    <name type="common">Wild taro</name>
    <name type="synonym">Arum esculentum</name>
    <dbReference type="NCBI Taxonomy" id="4460"/>
    <lineage>
        <taxon>Eukaryota</taxon>
        <taxon>Viridiplantae</taxon>
        <taxon>Streptophyta</taxon>
        <taxon>Embryophyta</taxon>
        <taxon>Tracheophyta</taxon>
        <taxon>Spermatophyta</taxon>
        <taxon>Magnoliopsida</taxon>
        <taxon>Liliopsida</taxon>
        <taxon>Araceae</taxon>
        <taxon>Aroideae</taxon>
        <taxon>Colocasieae</taxon>
        <taxon>Colocasia</taxon>
    </lineage>
</organism>
<sequence length="79" mass="8269">MSSTGATKGGRGKPKASKAVSRSQKAGLCVGASRKCNEGQQEEQDRATAHPARGEERRGAMEATGTMTITSDEVLPNIH</sequence>
<accession>A0A843UJP2</accession>
<feature type="region of interest" description="Disordered" evidence="1">
    <location>
        <begin position="1"/>
        <end position="79"/>
    </location>
</feature>
<dbReference type="EMBL" id="NMUH01000712">
    <property type="protein sequence ID" value="MQL83705.1"/>
    <property type="molecule type" value="Genomic_DNA"/>
</dbReference>
<gene>
    <name evidence="2" type="ORF">Taro_016198</name>
</gene>
<reference evidence="2" key="1">
    <citation type="submission" date="2017-07" db="EMBL/GenBank/DDBJ databases">
        <title>Taro Niue Genome Assembly and Annotation.</title>
        <authorList>
            <person name="Atibalentja N."/>
            <person name="Keating K."/>
            <person name="Fields C.J."/>
        </authorList>
    </citation>
    <scope>NUCLEOTIDE SEQUENCE</scope>
    <source>
        <strain evidence="2">Niue_2</strain>
        <tissue evidence="2">Leaf</tissue>
    </source>
</reference>
<feature type="compositionally biased region" description="Basic and acidic residues" evidence="1">
    <location>
        <begin position="43"/>
        <end position="60"/>
    </location>
</feature>
<dbReference type="Proteomes" id="UP000652761">
    <property type="component" value="Unassembled WGS sequence"/>
</dbReference>
<evidence type="ECO:0000313" key="3">
    <source>
        <dbReference type="Proteomes" id="UP000652761"/>
    </source>
</evidence>
<comment type="caution">
    <text evidence="2">The sequence shown here is derived from an EMBL/GenBank/DDBJ whole genome shotgun (WGS) entry which is preliminary data.</text>
</comment>
<evidence type="ECO:0000256" key="1">
    <source>
        <dbReference type="SAM" id="MobiDB-lite"/>
    </source>
</evidence>
<keyword evidence="3" id="KW-1185">Reference proteome</keyword>